<accession>A0AAV8X3Q6</accession>
<keyword evidence="2" id="KW-1185">Reference proteome</keyword>
<evidence type="ECO:0000313" key="1">
    <source>
        <dbReference type="EMBL" id="KAJ8933151.1"/>
    </source>
</evidence>
<sequence length="131" mass="14680">MVASTLLDENNATYPEKIFYNNPQHLAVEALELHYRIHASVLKYLELHEGKEISNNLGAFFKKCLNSSTFLRKPAPKVVAQVPAPKVISEIPTTPKVVPEVFASKVMSEIPVKSAENSSLGFQEEFFKFSK</sequence>
<dbReference type="Proteomes" id="UP001162156">
    <property type="component" value="Unassembled WGS sequence"/>
</dbReference>
<dbReference type="EMBL" id="JANEYF010003910">
    <property type="protein sequence ID" value="KAJ8933151.1"/>
    <property type="molecule type" value="Genomic_DNA"/>
</dbReference>
<gene>
    <name evidence="1" type="ORF">NQ314_014178</name>
</gene>
<reference evidence="1" key="1">
    <citation type="journal article" date="2023" name="Insect Mol. Biol.">
        <title>Genome sequencing provides insights into the evolution of gene families encoding plant cell wall-degrading enzymes in longhorned beetles.</title>
        <authorList>
            <person name="Shin N.R."/>
            <person name="Okamura Y."/>
            <person name="Kirsch R."/>
            <person name="Pauchet Y."/>
        </authorList>
    </citation>
    <scope>NUCLEOTIDE SEQUENCE</scope>
    <source>
        <strain evidence="1">RBIC_L_NR</strain>
    </source>
</reference>
<name>A0AAV8X3Q6_9CUCU</name>
<comment type="caution">
    <text evidence="1">The sequence shown here is derived from an EMBL/GenBank/DDBJ whole genome shotgun (WGS) entry which is preliminary data.</text>
</comment>
<proteinExistence type="predicted"/>
<organism evidence="1 2">
    <name type="scientific">Rhamnusium bicolor</name>
    <dbReference type="NCBI Taxonomy" id="1586634"/>
    <lineage>
        <taxon>Eukaryota</taxon>
        <taxon>Metazoa</taxon>
        <taxon>Ecdysozoa</taxon>
        <taxon>Arthropoda</taxon>
        <taxon>Hexapoda</taxon>
        <taxon>Insecta</taxon>
        <taxon>Pterygota</taxon>
        <taxon>Neoptera</taxon>
        <taxon>Endopterygota</taxon>
        <taxon>Coleoptera</taxon>
        <taxon>Polyphaga</taxon>
        <taxon>Cucujiformia</taxon>
        <taxon>Chrysomeloidea</taxon>
        <taxon>Cerambycidae</taxon>
        <taxon>Lepturinae</taxon>
        <taxon>Rhagiini</taxon>
        <taxon>Rhamnusium</taxon>
    </lineage>
</organism>
<protein>
    <submittedName>
        <fullName evidence="1">Uncharacterized protein</fullName>
    </submittedName>
</protein>
<dbReference type="AlphaFoldDB" id="A0AAV8X3Q6"/>
<evidence type="ECO:0000313" key="2">
    <source>
        <dbReference type="Proteomes" id="UP001162156"/>
    </source>
</evidence>